<dbReference type="SUPFAM" id="SSF53756">
    <property type="entry name" value="UDP-Glycosyltransferase/glycogen phosphorylase"/>
    <property type="match status" value="1"/>
</dbReference>
<dbReference type="InterPro" id="IPR001296">
    <property type="entry name" value="Glyco_trans_1"/>
</dbReference>
<gene>
    <name evidence="2" type="ORF">CA2015_3258</name>
</gene>
<dbReference type="GO" id="GO:0016757">
    <property type="term" value="F:glycosyltransferase activity"/>
    <property type="evidence" value="ECO:0007669"/>
    <property type="project" value="UniProtKB-KW"/>
</dbReference>
<dbReference type="Gene3D" id="3.40.50.2000">
    <property type="entry name" value="Glycogen Phosphorylase B"/>
    <property type="match status" value="2"/>
</dbReference>
<reference evidence="2 3" key="1">
    <citation type="submission" date="2015-07" db="EMBL/GenBank/DDBJ databases">
        <authorList>
            <person name="Kim K.M."/>
        </authorList>
    </citation>
    <scope>NUCLEOTIDE SEQUENCE [LARGE SCALE GENOMIC DNA]</scope>
    <source>
        <strain evidence="2 3">KCTC 12363</strain>
    </source>
</reference>
<dbReference type="KEGG" id="camu:CA2015_3258"/>
<dbReference type="PANTHER" id="PTHR12526:SF638">
    <property type="entry name" value="SPORE COAT PROTEIN SA"/>
    <property type="match status" value="1"/>
</dbReference>
<dbReference type="PANTHER" id="PTHR12526">
    <property type="entry name" value="GLYCOSYLTRANSFERASE"/>
    <property type="match status" value="1"/>
</dbReference>
<evidence type="ECO:0000313" key="2">
    <source>
        <dbReference type="EMBL" id="AKP52651.1"/>
    </source>
</evidence>
<dbReference type="RefSeq" id="WP_048642845.1">
    <property type="nucleotide sequence ID" value="NZ_CP012040.1"/>
</dbReference>
<sequence>MKILFIHNDYFEPSGEEHAVEGLAALLEAKGHQIIWYRRGSREMDKMKFGKLRAGILSLYNPKAVKDIDSIIRKERPDVVQVQNVYPFISPRILKMVKKHKLPLVMRCPNYRLWCPTGLFLDRSGQICEKCTGPTGELSCIKKNCTGSNLKSTAYALRNFVARKSGVFSKYVDTFIVQSEFQREKFASLGIPKEKTVIVPGLTPPMLPSNLKFEAKYYTFIGRVSKEKGVDDIFRAASTLPNLTFAIAGRIGDRFDISNAPPNVIFKGFLSGLELDDLYRESKAILVPSRWYEGFPNVITKAMYHGKPVITSNMGCFNDIVSHGETGLMFDINNNSGLKEAILQIENDPVGASRMGEAGRIVSVKKYGNDRIYSKLIEIYS</sequence>
<protein>
    <submittedName>
        <fullName evidence="2">Lipopolysaccharide N-acetylglucosaminyltransferase</fullName>
    </submittedName>
</protein>
<dbReference type="AlphaFoldDB" id="A0A0H4PDW5"/>
<dbReference type="Pfam" id="PF00534">
    <property type="entry name" value="Glycos_transf_1"/>
    <property type="match status" value="1"/>
</dbReference>
<name>A0A0H4PDW5_9BACT</name>
<organism evidence="2 3">
    <name type="scientific">Cyclobacterium amurskyense</name>
    <dbReference type="NCBI Taxonomy" id="320787"/>
    <lineage>
        <taxon>Bacteria</taxon>
        <taxon>Pseudomonadati</taxon>
        <taxon>Bacteroidota</taxon>
        <taxon>Cytophagia</taxon>
        <taxon>Cytophagales</taxon>
        <taxon>Cyclobacteriaceae</taxon>
        <taxon>Cyclobacterium</taxon>
    </lineage>
</organism>
<keyword evidence="3" id="KW-1185">Reference proteome</keyword>
<feature type="domain" description="Glycosyl transferase family 1" evidence="1">
    <location>
        <begin position="214"/>
        <end position="360"/>
    </location>
</feature>
<keyword evidence="2" id="KW-0328">Glycosyltransferase</keyword>
<proteinExistence type="predicted"/>
<keyword evidence="2" id="KW-0808">Transferase</keyword>
<dbReference type="OrthoDB" id="9792322at2"/>
<dbReference type="CDD" id="cd03801">
    <property type="entry name" value="GT4_PimA-like"/>
    <property type="match status" value="1"/>
</dbReference>
<dbReference type="Proteomes" id="UP000036520">
    <property type="component" value="Chromosome"/>
</dbReference>
<evidence type="ECO:0000259" key="1">
    <source>
        <dbReference type="Pfam" id="PF00534"/>
    </source>
</evidence>
<dbReference type="STRING" id="320787.CA2015_3258"/>
<accession>A0A0H4PDW5</accession>
<dbReference type="EMBL" id="CP012040">
    <property type="protein sequence ID" value="AKP52651.1"/>
    <property type="molecule type" value="Genomic_DNA"/>
</dbReference>
<evidence type="ECO:0000313" key="3">
    <source>
        <dbReference type="Proteomes" id="UP000036520"/>
    </source>
</evidence>